<dbReference type="GO" id="GO:0016020">
    <property type="term" value="C:membrane"/>
    <property type="evidence" value="ECO:0007669"/>
    <property type="project" value="UniProtKB-SubCell"/>
</dbReference>
<dbReference type="InterPro" id="IPR012506">
    <property type="entry name" value="TMEM86B-like"/>
</dbReference>
<feature type="transmembrane region" description="Helical" evidence="6">
    <location>
        <begin position="145"/>
        <end position="164"/>
    </location>
</feature>
<evidence type="ECO:0000313" key="7">
    <source>
        <dbReference type="EMBL" id="OYQ27220.1"/>
    </source>
</evidence>
<comment type="subcellular location">
    <subcellularLocation>
        <location evidence="1">Membrane</location>
        <topology evidence="1">Multi-pass membrane protein</topology>
    </subcellularLocation>
</comment>
<feature type="transmembrane region" description="Helical" evidence="6">
    <location>
        <begin position="171"/>
        <end position="191"/>
    </location>
</feature>
<dbReference type="PANTHER" id="PTHR31885">
    <property type="entry name" value="GH04784P"/>
    <property type="match status" value="1"/>
</dbReference>
<dbReference type="GO" id="GO:0016787">
    <property type="term" value="F:hydrolase activity"/>
    <property type="evidence" value="ECO:0007669"/>
    <property type="project" value="TreeGrafter"/>
</dbReference>
<keyword evidence="4 6" id="KW-1133">Transmembrane helix</keyword>
<feature type="transmembrane region" description="Helical" evidence="6">
    <location>
        <begin position="118"/>
        <end position="139"/>
    </location>
</feature>
<gene>
    <name evidence="7" type="ORF">CHU93_10810</name>
</gene>
<dbReference type="PANTHER" id="PTHR31885:SF6">
    <property type="entry name" value="GH04784P"/>
    <property type="match status" value="1"/>
</dbReference>
<name>A0A255YFH2_9SPHN</name>
<comment type="caution">
    <text evidence="7">The sequence shown here is derived from an EMBL/GenBank/DDBJ whole genome shotgun (WGS) entry which is preliminary data.</text>
</comment>
<sequence length="232" mass="23787">MVNMTALISIAGASGLPLRFRAMLAMAGLAGLAYLLLGPLTTGPAHVVLKGSGVLLLAGSALQLRCAGASWLVLVMLLGAAGDILLAIPGLFLAGAACFALGHATAIAFYLQHRRRPAIGDFIVMAALLAYALAMPPLLTPAGQSFTAMLVYALLLCAMTATLWLSRFPRLAAIGALLFIASDTLLVLRLGGGGLIDPLVDGALVWASYFAGQWLITLGVARGLLAKAQHGG</sequence>
<evidence type="ECO:0008006" key="9">
    <source>
        <dbReference type="Google" id="ProtNLM"/>
    </source>
</evidence>
<comment type="similarity">
    <text evidence="2">Belongs to the TMEM86 family.</text>
</comment>
<keyword evidence="5 6" id="KW-0472">Membrane</keyword>
<evidence type="ECO:0000256" key="5">
    <source>
        <dbReference type="ARBA" id="ARBA00023136"/>
    </source>
</evidence>
<reference evidence="7 8" key="1">
    <citation type="submission" date="2017-07" db="EMBL/GenBank/DDBJ databases">
        <title>Sandarakinorhabdus cyanobacteriorum sp. nov., a novel bacterium isolated from cyanobacterial aggregates in a eutrophic lake.</title>
        <authorList>
            <person name="Cai H."/>
        </authorList>
    </citation>
    <scope>NUCLEOTIDE SEQUENCE [LARGE SCALE GENOMIC DNA]</scope>
    <source>
        <strain evidence="7 8">TH057</strain>
    </source>
</reference>
<dbReference type="Pfam" id="PF07947">
    <property type="entry name" value="YhhN"/>
    <property type="match status" value="1"/>
</dbReference>
<evidence type="ECO:0000256" key="1">
    <source>
        <dbReference type="ARBA" id="ARBA00004141"/>
    </source>
</evidence>
<dbReference type="EMBL" id="NOXT01000114">
    <property type="protein sequence ID" value="OYQ27220.1"/>
    <property type="molecule type" value="Genomic_DNA"/>
</dbReference>
<keyword evidence="8" id="KW-1185">Reference proteome</keyword>
<protein>
    <recommendedName>
        <fullName evidence="9">Lysoplasmalogenase</fullName>
    </recommendedName>
</protein>
<accession>A0A255YFH2</accession>
<feature type="transmembrane region" description="Helical" evidence="6">
    <location>
        <begin position="203"/>
        <end position="225"/>
    </location>
</feature>
<feature type="transmembrane region" description="Helical" evidence="6">
    <location>
        <begin position="84"/>
        <end position="111"/>
    </location>
</feature>
<organism evidence="7 8">
    <name type="scientific">Sandarakinorhabdus cyanobacteriorum</name>
    <dbReference type="NCBI Taxonomy" id="1981098"/>
    <lineage>
        <taxon>Bacteria</taxon>
        <taxon>Pseudomonadati</taxon>
        <taxon>Pseudomonadota</taxon>
        <taxon>Alphaproteobacteria</taxon>
        <taxon>Sphingomonadales</taxon>
        <taxon>Sphingosinicellaceae</taxon>
        <taxon>Sandarakinorhabdus</taxon>
    </lineage>
</organism>
<dbReference type="OrthoDB" id="7390032at2"/>
<keyword evidence="3 6" id="KW-0812">Transmembrane</keyword>
<evidence type="ECO:0000256" key="3">
    <source>
        <dbReference type="ARBA" id="ARBA00022692"/>
    </source>
</evidence>
<feature type="transmembrane region" description="Helical" evidence="6">
    <location>
        <begin position="20"/>
        <end position="42"/>
    </location>
</feature>
<evidence type="ECO:0000313" key="8">
    <source>
        <dbReference type="Proteomes" id="UP000216991"/>
    </source>
</evidence>
<dbReference type="Proteomes" id="UP000216991">
    <property type="component" value="Unassembled WGS sequence"/>
</dbReference>
<dbReference type="AlphaFoldDB" id="A0A255YFH2"/>
<evidence type="ECO:0000256" key="6">
    <source>
        <dbReference type="SAM" id="Phobius"/>
    </source>
</evidence>
<evidence type="ECO:0000256" key="2">
    <source>
        <dbReference type="ARBA" id="ARBA00007375"/>
    </source>
</evidence>
<feature type="transmembrane region" description="Helical" evidence="6">
    <location>
        <begin position="54"/>
        <end position="78"/>
    </location>
</feature>
<evidence type="ECO:0000256" key="4">
    <source>
        <dbReference type="ARBA" id="ARBA00022989"/>
    </source>
</evidence>
<proteinExistence type="inferred from homology"/>